<dbReference type="InterPro" id="IPR001310">
    <property type="entry name" value="Histidine_triad_HIT"/>
</dbReference>
<reference evidence="4 5" key="1">
    <citation type="submission" date="2019-02" db="EMBL/GenBank/DDBJ databases">
        <authorList>
            <person name="Fomenkov A."/>
            <person name="Dubinina G."/>
            <person name="Grabovich M."/>
            <person name="Vincze T."/>
            <person name="Roberts R.J."/>
        </authorList>
    </citation>
    <scope>NUCLEOTIDE SEQUENCE [LARGE SCALE GENOMIC DNA]</scope>
    <source>
        <strain evidence="4 5">P</strain>
    </source>
</reference>
<organism evidence="4 5">
    <name type="scientific">Thiospirochaeta perfilievii</name>
    <dbReference type="NCBI Taxonomy" id="252967"/>
    <lineage>
        <taxon>Bacteria</taxon>
        <taxon>Pseudomonadati</taxon>
        <taxon>Spirochaetota</taxon>
        <taxon>Spirochaetia</taxon>
        <taxon>Spirochaetales</taxon>
        <taxon>Spirochaetaceae</taxon>
        <taxon>Thiospirochaeta</taxon>
    </lineage>
</organism>
<comment type="caution">
    <text evidence="2">Lacks conserved residue(s) required for the propagation of feature annotation.</text>
</comment>
<dbReference type="RefSeq" id="WP_149566411.1">
    <property type="nucleotide sequence ID" value="NZ_CP035807.1"/>
</dbReference>
<evidence type="ECO:0000256" key="2">
    <source>
        <dbReference type="PROSITE-ProRule" id="PRU00464"/>
    </source>
</evidence>
<dbReference type="InterPro" id="IPR036265">
    <property type="entry name" value="HIT-like_sf"/>
</dbReference>
<evidence type="ECO:0000313" key="4">
    <source>
        <dbReference type="EMBL" id="QEN03151.1"/>
    </source>
</evidence>
<feature type="active site" description="Tele-AMP-histidine intermediate" evidence="1">
    <location>
        <position position="99"/>
    </location>
</feature>
<keyword evidence="5" id="KW-1185">Reference proteome</keyword>
<reference evidence="4 5" key="2">
    <citation type="submission" date="2019-09" db="EMBL/GenBank/DDBJ databases">
        <title>Complete Genome Sequence and Methylome Analysis of free living Spirochaetas.</title>
        <authorList>
            <person name="Leshcheva N."/>
            <person name="Mikheeva N."/>
        </authorList>
    </citation>
    <scope>NUCLEOTIDE SEQUENCE [LARGE SCALE GENOMIC DNA]</scope>
    <source>
        <strain evidence="4 5">P</strain>
    </source>
</reference>
<dbReference type="KEGG" id="sper:EW093_00015"/>
<dbReference type="GO" id="GO:0003824">
    <property type="term" value="F:catalytic activity"/>
    <property type="evidence" value="ECO:0007669"/>
    <property type="project" value="InterPro"/>
</dbReference>
<dbReference type="PROSITE" id="PS51084">
    <property type="entry name" value="HIT_2"/>
    <property type="match status" value="1"/>
</dbReference>
<dbReference type="CDD" id="cd01276">
    <property type="entry name" value="PKCI_related"/>
    <property type="match status" value="1"/>
</dbReference>
<dbReference type="Proteomes" id="UP000323824">
    <property type="component" value="Chromosome"/>
</dbReference>
<evidence type="ECO:0000313" key="5">
    <source>
        <dbReference type="Proteomes" id="UP000323824"/>
    </source>
</evidence>
<protein>
    <submittedName>
        <fullName evidence="4">Histidine triad nucleotide-binding protein</fullName>
    </submittedName>
</protein>
<dbReference type="PRINTS" id="PR00332">
    <property type="entry name" value="HISTRIAD"/>
</dbReference>
<dbReference type="SUPFAM" id="SSF54197">
    <property type="entry name" value="HIT-like"/>
    <property type="match status" value="1"/>
</dbReference>
<accession>A0A5C1Q6N1</accession>
<dbReference type="EMBL" id="CP035807">
    <property type="protein sequence ID" value="QEN03151.1"/>
    <property type="molecule type" value="Genomic_DNA"/>
</dbReference>
<gene>
    <name evidence="4" type="ORF">EW093_00015</name>
</gene>
<evidence type="ECO:0000259" key="3">
    <source>
        <dbReference type="PROSITE" id="PS51084"/>
    </source>
</evidence>
<dbReference type="AlphaFoldDB" id="A0A5C1Q6N1"/>
<dbReference type="OrthoDB" id="9784774at2"/>
<sequence length="113" mass="12860">MNETIFDKILKGEIPSTKIYEDDVVYAFKDINPIAPIHVLVIPKEKIQRFSDFEEQDVVKTGEFIKRVAVVAKELGLNKGYRVIFNNGEEGGQEVEYIHAHIIGGKQLTFPKL</sequence>
<dbReference type="InterPro" id="IPR011146">
    <property type="entry name" value="HIT-like"/>
</dbReference>
<dbReference type="Gene3D" id="3.30.428.10">
    <property type="entry name" value="HIT-like"/>
    <property type="match status" value="1"/>
</dbReference>
<proteinExistence type="predicted"/>
<feature type="domain" description="HIT" evidence="3">
    <location>
        <begin position="5"/>
        <end position="113"/>
    </location>
</feature>
<evidence type="ECO:0000256" key="1">
    <source>
        <dbReference type="PIRSR" id="PIRSR601310-1"/>
    </source>
</evidence>
<dbReference type="Pfam" id="PF01230">
    <property type="entry name" value="HIT"/>
    <property type="match status" value="1"/>
</dbReference>
<dbReference type="PANTHER" id="PTHR23089">
    <property type="entry name" value="HISTIDINE TRIAD HIT PROTEIN"/>
    <property type="match status" value="1"/>
</dbReference>
<name>A0A5C1Q6N1_9SPIO</name>